<dbReference type="RefSeq" id="XP_002479303.1">
    <property type="nucleotide sequence ID" value="XM_002479258.1"/>
</dbReference>
<reference evidence="3" key="1">
    <citation type="journal article" date="2015" name="Genome Announc.">
        <title>Genome sequence of the AIDS-associated pathogen Penicillium marneffei (ATCC18224) and its near taxonomic relative Talaromyces stipitatus (ATCC10500).</title>
        <authorList>
            <person name="Nierman W.C."/>
            <person name="Fedorova-Abrams N.D."/>
            <person name="Andrianopoulos A."/>
        </authorList>
    </citation>
    <scope>NUCLEOTIDE SEQUENCE [LARGE SCALE GENOMIC DNA]</scope>
    <source>
        <strain evidence="3">ATCC 10500 / CBS 375.48 / QM 6759 / NRRL 1006</strain>
    </source>
</reference>
<protein>
    <recommendedName>
        <fullName evidence="1">GED domain-containing protein</fullName>
    </recommendedName>
</protein>
<evidence type="ECO:0000259" key="1">
    <source>
        <dbReference type="PROSITE" id="PS51388"/>
    </source>
</evidence>
<feature type="domain" description="GED" evidence="1">
    <location>
        <begin position="6"/>
        <end position="74"/>
    </location>
</feature>
<dbReference type="OrthoDB" id="415706at2759"/>
<sequence length="74" mass="8284">MGRFASAEALDCMLAYYKVALKRFIDDIAVEAIESKLVMPLSDMLSPVTVFEMTPEMVNCIAGETKEYRSLQNS</sequence>
<evidence type="ECO:0000313" key="3">
    <source>
        <dbReference type="Proteomes" id="UP000001745"/>
    </source>
</evidence>
<keyword evidence="3" id="KW-1185">Reference proteome</keyword>
<accession>B8M3G8</accession>
<dbReference type="HOGENOM" id="CLU_2689487_0_0_1"/>
<dbReference type="InParanoid" id="B8M3G8"/>
<name>B8M3G8_TALSN</name>
<evidence type="ECO:0000313" key="2">
    <source>
        <dbReference type="EMBL" id="EED22340.1"/>
    </source>
</evidence>
<dbReference type="EMBL" id="EQ962653">
    <property type="protein sequence ID" value="EED22340.1"/>
    <property type="molecule type" value="Genomic_DNA"/>
</dbReference>
<dbReference type="OMA" id="EMVNCIA"/>
<dbReference type="GeneID" id="8105900"/>
<dbReference type="VEuPathDB" id="FungiDB:TSTA_095890"/>
<organism evidence="2 3">
    <name type="scientific">Talaromyces stipitatus (strain ATCC 10500 / CBS 375.48 / QM 6759 / NRRL 1006)</name>
    <name type="common">Penicillium stipitatum</name>
    <dbReference type="NCBI Taxonomy" id="441959"/>
    <lineage>
        <taxon>Eukaryota</taxon>
        <taxon>Fungi</taxon>
        <taxon>Dikarya</taxon>
        <taxon>Ascomycota</taxon>
        <taxon>Pezizomycotina</taxon>
        <taxon>Eurotiomycetes</taxon>
        <taxon>Eurotiomycetidae</taxon>
        <taxon>Eurotiales</taxon>
        <taxon>Trichocomaceae</taxon>
        <taxon>Talaromyces</taxon>
        <taxon>Talaromyces sect. Talaromyces</taxon>
    </lineage>
</organism>
<dbReference type="Proteomes" id="UP000001745">
    <property type="component" value="Unassembled WGS sequence"/>
</dbReference>
<dbReference type="PhylomeDB" id="B8M3G8"/>
<proteinExistence type="predicted"/>
<dbReference type="PROSITE" id="PS51388">
    <property type="entry name" value="GED"/>
    <property type="match status" value="1"/>
</dbReference>
<gene>
    <name evidence="2" type="ORF">TSTA_095890</name>
</gene>
<dbReference type="InterPro" id="IPR020850">
    <property type="entry name" value="GED_dom"/>
</dbReference>
<dbReference type="AlphaFoldDB" id="B8M3G8"/>